<protein>
    <recommendedName>
        <fullName evidence="15">Riboflavin biosynthesis protein</fullName>
    </recommendedName>
    <domain>
        <recommendedName>
            <fullName evidence="15">Riboflavin kinase</fullName>
            <ecNumber evidence="15">2.7.1.26</ecNumber>
        </recommendedName>
        <alternativeName>
            <fullName evidence="15">Flavokinase</fullName>
        </alternativeName>
    </domain>
    <domain>
        <recommendedName>
            <fullName evidence="15">FMN adenylyltransferase</fullName>
            <ecNumber evidence="15">2.7.7.2</ecNumber>
        </recommendedName>
        <alternativeName>
            <fullName evidence="15">FAD pyrophosphorylase</fullName>
        </alternativeName>
        <alternativeName>
            <fullName evidence="15">FAD synthase</fullName>
        </alternativeName>
    </domain>
</protein>
<evidence type="ECO:0000313" key="18">
    <source>
        <dbReference type="Proteomes" id="UP000014393"/>
    </source>
</evidence>
<keyword evidence="10 15" id="KW-0274">FAD</keyword>
<evidence type="ECO:0000256" key="1">
    <source>
        <dbReference type="ARBA" id="ARBA00002121"/>
    </source>
</evidence>
<dbReference type="UniPathway" id="UPA00277">
    <property type="reaction ID" value="UER00407"/>
</dbReference>
<reference evidence="17 18" key="1">
    <citation type="submission" date="2013-05" db="EMBL/GenBank/DDBJ databases">
        <title>The Genome Sequence of Actinobaculum schaalii FB123-CNA2.</title>
        <authorList>
            <consortium name="The Broad Institute Genomics Platform"/>
            <person name="Earl A."/>
            <person name="Ward D."/>
            <person name="Feldgarden M."/>
            <person name="Gevers D."/>
            <person name="Saerens B."/>
            <person name="Vaneechoutte M."/>
            <person name="Walker B."/>
            <person name="Young S."/>
            <person name="Zeng Q."/>
            <person name="Gargeya S."/>
            <person name="Fitzgerald M."/>
            <person name="Haas B."/>
            <person name="Abouelleil A."/>
            <person name="Allen A.W."/>
            <person name="Alvarado L."/>
            <person name="Arachchi H.M."/>
            <person name="Berlin A.M."/>
            <person name="Chapman S.B."/>
            <person name="Gainer-Dewar J."/>
            <person name="Goldberg J."/>
            <person name="Griggs A."/>
            <person name="Gujja S."/>
            <person name="Hansen M."/>
            <person name="Howarth C."/>
            <person name="Imamovic A."/>
            <person name="Ireland A."/>
            <person name="Larimer J."/>
            <person name="McCowan C."/>
            <person name="Murphy C."/>
            <person name="Pearson M."/>
            <person name="Poon T.W."/>
            <person name="Priest M."/>
            <person name="Roberts A."/>
            <person name="Saif S."/>
            <person name="Shea T."/>
            <person name="Sisk P."/>
            <person name="Sykes S."/>
            <person name="Wortman J."/>
            <person name="Nusbaum C."/>
            <person name="Birren B."/>
        </authorList>
    </citation>
    <scope>NUCLEOTIDE SEQUENCE [LARGE SCALE GENOMIC DNA]</scope>
    <source>
        <strain evidence="17 18">FB123-CNA-2</strain>
    </source>
</reference>
<keyword evidence="7 15" id="KW-0548">Nucleotidyltransferase</keyword>
<proteinExistence type="inferred from homology"/>
<comment type="similarity">
    <text evidence="15">Belongs to the ribF family.</text>
</comment>
<dbReference type="EC" id="2.7.7.2" evidence="15"/>
<evidence type="ECO:0000256" key="6">
    <source>
        <dbReference type="ARBA" id="ARBA00022679"/>
    </source>
</evidence>
<keyword evidence="6 15" id="KW-0808">Transferase</keyword>
<evidence type="ECO:0000256" key="7">
    <source>
        <dbReference type="ARBA" id="ARBA00022695"/>
    </source>
</evidence>
<gene>
    <name evidence="17" type="ORF">HMPREF9237_00883</name>
</gene>
<comment type="pathway">
    <text evidence="3 15">Cofactor biosynthesis; FMN biosynthesis; FMN from riboflavin (ATP route): step 1/1.</text>
</comment>
<evidence type="ECO:0000256" key="12">
    <source>
        <dbReference type="ARBA" id="ARBA00023268"/>
    </source>
</evidence>
<organism evidence="17 18">
    <name type="scientific">Actinotignum schaalii FB123-CNA-2</name>
    <dbReference type="NCBI Taxonomy" id="883067"/>
    <lineage>
        <taxon>Bacteria</taxon>
        <taxon>Bacillati</taxon>
        <taxon>Actinomycetota</taxon>
        <taxon>Actinomycetes</taxon>
        <taxon>Actinomycetales</taxon>
        <taxon>Actinomycetaceae</taxon>
        <taxon>Actinotignum</taxon>
    </lineage>
</organism>
<dbReference type="eggNOG" id="COG0196">
    <property type="taxonomic scope" value="Bacteria"/>
</dbReference>
<dbReference type="InterPro" id="IPR004821">
    <property type="entry name" value="Cyt_trans-like"/>
</dbReference>
<evidence type="ECO:0000256" key="9">
    <source>
        <dbReference type="ARBA" id="ARBA00022777"/>
    </source>
</evidence>
<dbReference type="InterPro" id="IPR015865">
    <property type="entry name" value="Riboflavin_kinase_bac/euk"/>
</dbReference>
<dbReference type="EMBL" id="AGWM01000010">
    <property type="protein sequence ID" value="EPD26949.1"/>
    <property type="molecule type" value="Genomic_DNA"/>
</dbReference>
<dbReference type="PANTHER" id="PTHR22749">
    <property type="entry name" value="RIBOFLAVIN KINASE/FMN ADENYLYLTRANSFERASE"/>
    <property type="match status" value="1"/>
</dbReference>
<dbReference type="SUPFAM" id="SSF82114">
    <property type="entry name" value="Riboflavin kinase-like"/>
    <property type="match status" value="1"/>
</dbReference>
<dbReference type="GO" id="GO:0005524">
    <property type="term" value="F:ATP binding"/>
    <property type="evidence" value="ECO:0007669"/>
    <property type="project" value="UniProtKB-UniRule"/>
</dbReference>
<dbReference type="NCBIfam" id="TIGR00125">
    <property type="entry name" value="cyt_tran_rel"/>
    <property type="match status" value="1"/>
</dbReference>
<comment type="function">
    <text evidence="1">Catalyzes the phosphorylation of riboflavin to FMN followed by the adenylation of FMN to FAD.</text>
</comment>
<dbReference type="FunFam" id="2.40.30.30:FF:000003">
    <property type="entry name" value="Riboflavin biosynthesis protein"/>
    <property type="match status" value="1"/>
</dbReference>
<evidence type="ECO:0000256" key="10">
    <source>
        <dbReference type="ARBA" id="ARBA00022827"/>
    </source>
</evidence>
<dbReference type="GO" id="GO:0009231">
    <property type="term" value="P:riboflavin biosynthetic process"/>
    <property type="evidence" value="ECO:0007669"/>
    <property type="project" value="InterPro"/>
</dbReference>
<dbReference type="RefSeq" id="WP_016442509.1">
    <property type="nucleotide sequence ID" value="NZ_KE150262.1"/>
</dbReference>
<dbReference type="CDD" id="cd02064">
    <property type="entry name" value="FAD_synthetase_N"/>
    <property type="match status" value="1"/>
</dbReference>
<comment type="caution">
    <text evidence="17">The sequence shown here is derived from an EMBL/GenBank/DDBJ whole genome shotgun (WGS) entry which is preliminary data.</text>
</comment>
<dbReference type="Proteomes" id="UP000014393">
    <property type="component" value="Unassembled WGS sequence"/>
</dbReference>
<dbReference type="InterPro" id="IPR002606">
    <property type="entry name" value="Riboflavin_kinase_bac"/>
</dbReference>
<dbReference type="GO" id="GO:0003919">
    <property type="term" value="F:FMN adenylyltransferase activity"/>
    <property type="evidence" value="ECO:0007669"/>
    <property type="project" value="UniProtKB-UniRule"/>
</dbReference>
<keyword evidence="4 15" id="KW-0285">Flavoprotein</keyword>
<keyword evidence="5 15" id="KW-0288">FMN</keyword>
<evidence type="ECO:0000256" key="8">
    <source>
        <dbReference type="ARBA" id="ARBA00022741"/>
    </source>
</evidence>
<dbReference type="GO" id="GO:0008531">
    <property type="term" value="F:riboflavin kinase activity"/>
    <property type="evidence" value="ECO:0007669"/>
    <property type="project" value="UniProtKB-UniRule"/>
</dbReference>
<dbReference type="SUPFAM" id="SSF52374">
    <property type="entry name" value="Nucleotidylyl transferase"/>
    <property type="match status" value="1"/>
</dbReference>
<dbReference type="OrthoDB" id="9803667at2"/>
<accession>S2WG95</accession>
<dbReference type="NCBIfam" id="TIGR00083">
    <property type="entry name" value="ribF"/>
    <property type="match status" value="1"/>
</dbReference>
<evidence type="ECO:0000259" key="16">
    <source>
        <dbReference type="SMART" id="SM00904"/>
    </source>
</evidence>
<evidence type="ECO:0000256" key="5">
    <source>
        <dbReference type="ARBA" id="ARBA00022643"/>
    </source>
</evidence>
<dbReference type="Gene3D" id="2.40.30.30">
    <property type="entry name" value="Riboflavin kinase-like"/>
    <property type="match status" value="1"/>
</dbReference>
<evidence type="ECO:0000256" key="2">
    <source>
        <dbReference type="ARBA" id="ARBA00004726"/>
    </source>
</evidence>
<evidence type="ECO:0000313" key="17">
    <source>
        <dbReference type="EMBL" id="EPD26949.1"/>
    </source>
</evidence>
<keyword evidence="9 15" id="KW-0418">Kinase</keyword>
<dbReference type="Pfam" id="PF01687">
    <property type="entry name" value="Flavokinase"/>
    <property type="match status" value="1"/>
</dbReference>
<evidence type="ECO:0000256" key="11">
    <source>
        <dbReference type="ARBA" id="ARBA00022840"/>
    </source>
</evidence>
<dbReference type="STRING" id="59505.FB03_00730"/>
<dbReference type="AlphaFoldDB" id="S2WG95"/>
<dbReference type="Gene3D" id="3.40.50.620">
    <property type="entry name" value="HUPs"/>
    <property type="match status" value="1"/>
</dbReference>
<comment type="catalytic activity">
    <reaction evidence="14 15">
        <text>FMN + ATP + H(+) = FAD + diphosphate</text>
        <dbReference type="Rhea" id="RHEA:17237"/>
        <dbReference type="ChEBI" id="CHEBI:15378"/>
        <dbReference type="ChEBI" id="CHEBI:30616"/>
        <dbReference type="ChEBI" id="CHEBI:33019"/>
        <dbReference type="ChEBI" id="CHEBI:57692"/>
        <dbReference type="ChEBI" id="CHEBI:58210"/>
        <dbReference type="EC" id="2.7.7.2"/>
    </reaction>
</comment>
<keyword evidence="12" id="KW-0511">Multifunctional enzyme</keyword>
<dbReference type="NCBIfam" id="NF004160">
    <property type="entry name" value="PRK05627.1-3"/>
    <property type="match status" value="1"/>
</dbReference>
<evidence type="ECO:0000256" key="4">
    <source>
        <dbReference type="ARBA" id="ARBA00022630"/>
    </source>
</evidence>
<comment type="catalytic activity">
    <reaction evidence="13 15">
        <text>riboflavin + ATP = FMN + ADP + H(+)</text>
        <dbReference type="Rhea" id="RHEA:14357"/>
        <dbReference type="ChEBI" id="CHEBI:15378"/>
        <dbReference type="ChEBI" id="CHEBI:30616"/>
        <dbReference type="ChEBI" id="CHEBI:57986"/>
        <dbReference type="ChEBI" id="CHEBI:58210"/>
        <dbReference type="ChEBI" id="CHEBI:456216"/>
        <dbReference type="EC" id="2.7.1.26"/>
    </reaction>
</comment>
<dbReference type="PIRSF" id="PIRSF004491">
    <property type="entry name" value="FAD_Synth"/>
    <property type="match status" value="1"/>
</dbReference>
<dbReference type="PANTHER" id="PTHR22749:SF6">
    <property type="entry name" value="RIBOFLAVIN KINASE"/>
    <property type="match status" value="1"/>
</dbReference>
<dbReference type="FunFam" id="3.40.50.620:FF:000021">
    <property type="entry name" value="Riboflavin biosynthesis protein"/>
    <property type="match status" value="1"/>
</dbReference>
<dbReference type="InterPro" id="IPR023465">
    <property type="entry name" value="Riboflavin_kinase_dom_sf"/>
</dbReference>
<dbReference type="InterPro" id="IPR014729">
    <property type="entry name" value="Rossmann-like_a/b/a_fold"/>
</dbReference>
<comment type="pathway">
    <text evidence="2 15">Cofactor biosynthesis; FAD biosynthesis; FAD from FMN: step 1/1.</text>
</comment>
<keyword evidence="11 15" id="KW-0067">ATP-binding</keyword>
<feature type="domain" description="Riboflavin kinase" evidence="16">
    <location>
        <begin position="184"/>
        <end position="315"/>
    </location>
</feature>
<dbReference type="EC" id="2.7.1.26" evidence="15"/>
<dbReference type="InterPro" id="IPR015864">
    <property type="entry name" value="FAD_synthase"/>
</dbReference>
<dbReference type="UniPathway" id="UPA00276">
    <property type="reaction ID" value="UER00406"/>
</dbReference>
<dbReference type="HOGENOM" id="CLU_048437_0_0_11"/>
<dbReference type="SMART" id="SM00904">
    <property type="entry name" value="Flavokinase"/>
    <property type="match status" value="1"/>
</dbReference>
<dbReference type="GO" id="GO:0006747">
    <property type="term" value="P:FAD biosynthetic process"/>
    <property type="evidence" value="ECO:0007669"/>
    <property type="project" value="UniProtKB-UniRule"/>
</dbReference>
<name>S2WG95_9ACTO</name>
<dbReference type="GO" id="GO:0009398">
    <property type="term" value="P:FMN biosynthetic process"/>
    <property type="evidence" value="ECO:0007669"/>
    <property type="project" value="UniProtKB-UniRule"/>
</dbReference>
<dbReference type="InterPro" id="IPR023468">
    <property type="entry name" value="Riboflavin_kinase"/>
</dbReference>
<evidence type="ECO:0000256" key="15">
    <source>
        <dbReference type="PIRNR" id="PIRNR004491"/>
    </source>
</evidence>
<evidence type="ECO:0000256" key="14">
    <source>
        <dbReference type="ARBA" id="ARBA00049494"/>
    </source>
</evidence>
<sequence length="330" mass="35622">MQIWTSPLDISPDFDRSVVTFGVYDGVHRGHRAVLTRAVDIGRELGWPVIVLTFDPHPATVHRPEAHIRLVMSLQDRINRIETLGVDALYLQHYDAAYARATAAEFVRDQLVGQLRAGFVVVGHDARFGAGNTGDEAVLRRLGTELGFGVEIVGDRCDAAGERWSSTRVRAALATGDVASAAQILGRPHRIHGTVVHGARRGRELGFPTANLSGDDLGEVPADGVYAGWLVRHIPGGTAEEYLPAAISVGTNPQFEGQERTVEAHVLGRSDLNLYGEPISIDFVSRIRPMLTFGSVDELLARIDLDVLETADRLGVPPAGRVPPGSVQAS</sequence>
<keyword evidence="8 15" id="KW-0547">Nucleotide-binding</keyword>
<evidence type="ECO:0000256" key="13">
    <source>
        <dbReference type="ARBA" id="ARBA00047880"/>
    </source>
</evidence>
<dbReference type="Pfam" id="PF06574">
    <property type="entry name" value="FAD_syn"/>
    <property type="match status" value="1"/>
</dbReference>
<keyword evidence="18" id="KW-1185">Reference proteome</keyword>
<evidence type="ECO:0000256" key="3">
    <source>
        <dbReference type="ARBA" id="ARBA00005201"/>
    </source>
</evidence>
<dbReference type="PATRIC" id="fig|883067.3.peg.866"/>